<feature type="compositionally biased region" description="Polar residues" evidence="1">
    <location>
        <begin position="72"/>
        <end position="101"/>
    </location>
</feature>
<sequence>MGGGRENSIGVQAAAAAGRRYIGGCGGGSGGGGGSDSATWAANSRHRHRFVRCSAPKFSYDDALQGGSRHFSTAQRRMPHTSTCAQPASSAPNRMTSNDSGINFGGESQPRGCTTPSHETLALILSPENATR</sequence>
<reference evidence="2 3" key="1">
    <citation type="submission" date="2023-08" db="EMBL/GenBank/DDBJ databases">
        <title>A Necator americanus chromosomal reference genome.</title>
        <authorList>
            <person name="Ilik V."/>
            <person name="Petrzelkova K.J."/>
            <person name="Pardy F."/>
            <person name="Fuh T."/>
            <person name="Niatou-Singa F.S."/>
            <person name="Gouil Q."/>
            <person name="Baker L."/>
            <person name="Ritchie M.E."/>
            <person name="Jex A.R."/>
            <person name="Gazzola D."/>
            <person name="Li H."/>
            <person name="Toshio Fujiwara R."/>
            <person name="Zhan B."/>
            <person name="Aroian R.V."/>
            <person name="Pafco B."/>
            <person name="Schwarz E.M."/>
        </authorList>
    </citation>
    <scope>NUCLEOTIDE SEQUENCE [LARGE SCALE GENOMIC DNA]</scope>
    <source>
        <strain evidence="2 3">Aroian</strain>
        <tissue evidence="2">Whole animal</tissue>
    </source>
</reference>
<comment type="caution">
    <text evidence="2">The sequence shown here is derived from an EMBL/GenBank/DDBJ whole genome shotgun (WGS) entry which is preliminary data.</text>
</comment>
<evidence type="ECO:0000256" key="1">
    <source>
        <dbReference type="SAM" id="MobiDB-lite"/>
    </source>
</evidence>
<feature type="region of interest" description="Disordered" evidence="1">
    <location>
        <begin position="22"/>
        <end position="45"/>
    </location>
</feature>
<gene>
    <name evidence="2" type="primary">Necator_chrII.g5470</name>
    <name evidence="2" type="ORF">RB195_017677</name>
</gene>
<feature type="compositionally biased region" description="Gly residues" evidence="1">
    <location>
        <begin position="22"/>
        <end position="35"/>
    </location>
</feature>
<name>A0ABR1C6B5_NECAM</name>
<keyword evidence="3" id="KW-1185">Reference proteome</keyword>
<dbReference type="Proteomes" id="UP001303046">
    <property type="component" value="Unassembled WGS sequence"/>
</dbReference>
<accession>A0ABR1C6B5</accession>
<organism evidence="2 3">
    <name type="scientific">Necator americanus</name>
    <name type="common">Human hookworm</name>
    <dbReference type="NCBI Taxonomy" id="51031"/>
    <lineage>
        <taxon>Eukaryota</taxon>
        <taxon>Metazoa</taxon>
        <taxon>Ecdysozoa</taxon>
        <taxon>Nematoda</taxon>
        <taxon>Chromadorea</taxon>
        <taxon>Rhabditida</taxon>
        <taxon>Rhabditina</taxon>
        <taxon>Rhabditomorpha</taxon>
        <taxon>Strongyloidea</taxon>
        <taxon>Ancylostomatidae</taxon>
        <taxon>Bunostominae</taxon>
        <taxon>Necator</taxon>
    </lineage>
</organism>
<feature type="region of interest" description="Disordered" evidence="1">
    <location>
        <begin position="72"/>
        <end position="132"/>
    </location>
</feature>
<proteinExistence type="predicted"/>
<evidence type="ECO:0000313" key="3">
    <source>
        <dbReference type="Proteomes" id="UP001303046"/>
    </source>
</evidence>
<dbReference type="EMBL" id="JAVFWL010000002">
    <property type="protein sequence ID" value="KAK6734046.1"/>
    <property type="molecule type" value="Genomic_DNA"/>
</dbReference>
<protein>
    <submittedName>
        <fullName evidence="2">Uncharacterized protein</fullName>
    </submittedName>
</protein>
<evidence type="ECO:0000313" key="2">
    <source>
        <dbReference type="EMBL" id="KAK6734046.1"/>
    </source>
</evidence>